<evidence type="ECO:0000313" key="1">
    <source>
        <dbReference type="EMBL" id="OAN14613.1"/>
    </source>
</evidence>
<dbReference type="PROSITE" id="PS51257">
    <property type="entry name" value="PROKAR_LIPOPROTEIN"/>
    <property type="match status" value="1"/>
</dbReference>
<comment type="caution">
    <text evidence="1">The sequence shown here is derived from an EMBL/GenBank/DDBJ whole genome shotgun (WGS) entry which is preliminary data.</text>
</comment>
<sequence>MRFVKPMTIIVLISSCLLSGCMSETEEPVVKPPADVKSVKPVKEKNEVEEFLIKEPSKDADTPGKAAVEQIQLTFKNGQTAVPTEDDVLSEAILGQKAVVSLHAPEEQNDYIVLFYERVNRWTLTGILPVTGPNTSGRSESRGLKLPFSTFRSDEMTWSDTKDAPTTWAFAGKQAIITVSKLSQQTIDDNQSAVVTLSNGIEAYIHETKREASLSYQDGEQTVLLAGNVPVASLKTLAESLPSVSSLSFPYAETE</sequence>
<dbReference type="RefSeq" id="WP_028105790.1">
    <property type="nucleotide sequence ID" value="NZ_LVVL01000001.1"/>
</dbReference>
<gene>
    <name evidence="1" type="ORF">A3783_01400</name>
</gene>
<evidence type="ECO:0000313" key="2">
    <source>
        <dbReference type="Proteomes" id="UP000078447"/>
    </source>
</evidence>
<evidence type="ECO:0008006" key="3">
    <source>
        <dbReference type="Google" id="ProtNLM"/>
    </source>
</evidence>
<reference evidence="1 2" key="1">
    <citation type="submission" date="2016-03" db="EMBL/GenBank/DDBJ databases">
        <authorList>
            <person name="Cho S.-Y."/>
            <person name="Lim S."/>
            <person name="Kim H."/>
            <person name="Soh E.H."/>
            <person name="Moon J.S."/>
        </authorList>
    </citation>
    <scope>NUCLEOTIDE SEQUENCE [LARGE SCALE GENOMIC DNA]</scope>
    <source>
        <strain evidence="1 2">KCTC 3810</strain>
    </source>
</reference>
<dbReference type="Proteomes" id="UP000078447">
    <property type="component" value="Unassembled WGS sequence"/>
</dbReference>
<organism evidence="1 2">
    <name type="scientific">Exiguobacterium undae</name>
    <dbReference type="NCBI Taxonomy" id="169177"/>
    <lineage>
        <taxon>Bacteria</taxon>
        <taxon>Bacillati</taxon>
        <taxon>Bacillota</taxon>
        <taxon>Bacilli</taxon>
        <taxon>Bacillales</taxon>
        <taxon>Bacillales Family XII. Incertae Sedis</taxon>
        <taxon>Exiguobacterium</taxon>
    </lineage>
</organism>
<protein>
    <recommendedName>
        <fullName evidence="3">Lipoprotein</fullName>
    </recommendedName>
</protein>
<accession>A0ABX2V8S4</accession>
<name>A0ABX2V8S4_9BACL</name>
<proteinExistence type="predicted"/>
<dbReference type="EMBL" id="LVVL01000001">
    <property type="protein sequence ID" value="OAN14613.1"/>
    <property type="molecule type" value="Genomic_DNA"/>
</dbReference>
<keyword evidence="2" id="KW-1185">Reference proteome</keyword>